<evidence type="ECO:0000313" key="1">
    <source>
        <dbReference type="Proteomes" id="UP000095285"/>
    </source>
</evidence>
<keyword evidence="1" id="KW-1185">Reference proteome</keyword>
<protein>
    <submittedName>
        <fullName evidence="2">INCENP_ARK-bind domain-containing protein</fullName>
    </submittedName>
</protein>
<sequence>MNDCDELDNLRNAVKGYEMQSATVFGDIPVGVYVGEYDNDKNKLKKRDKPPGHVQWNLQANTELDEPKDTSNSVEISKQLKTIRNDKQDRQSNVIRSISANDNQSKFYYNDHVERISRSLLSLNKEKVDKQFPKVVPVQPVKPMVTTISVAMKTPTITTTTLPIKRRESFSDTRPQLFHVLE</sequence>
<dbReference type="AlphaFoldDB" id="A0A1I7VAT4"/>
<dbReference type="eggNOG" id="ENOG502S927">
    <property type="taxonomic scope" value="Eukaryota"/>
</dbReference>
<dbReference type="Proteomes" id="UP000095285">
    <property type="component" value="Unassembled WGS sequence"/>
</dbReference>
<dbReference type="WBParaSite" id="EN70_11767">
    <property type="protein sequence ID" value="EN70_11767"/>
    <property type="gene ID" value="EN70_11767"/>
</dbReference>
<name>A0A1I7VAT4_LOALO</name>
<reference evidence="2" key="2">
    <citation type="submission" date="2016-11" db="UniProtKB">
        <authorList>
            <consortium name="WormBaseParasite"/>
        </authorList>
    </citation>
    <scope>IDENTIFICATION</scope>
</reference>
<organism evidence="1 2">
    <name type="scientific">Loa loa</name>
    <name type="common">Eye worm</name>
    <name type="synonym">Filaria loa</name>
    <dbReference type="NCBI Taxonomy" id="7209"/>
    <lineage>
        <taxon>Eukaryota</taxon>
        <taxon>Metazoa</taxon>
        <taxon>Ecdysozoa</taxon>
        <taxon>Nematoda</taxon>
        <taxon>Chromadorea</taxon>
        <taxon>Rhabditida</taxon>
        <taxon>Spirurina</taxon>
        <taxon>Spiruromorpha</taxon>
        <taxon>Filarioidea</taxon>
        <taxon>Onchocercidae</taxon>
        <taxon>Loa</taxon>
    </lineage>
</organism>
<proteinExistence type="predicted"/>
<reference evidence="1" key="1">
    <citation type="submission" date="2012-04" db="EMBL/GenBank/DDBJ databases">
        <title>The Genome Sequence of Loa loa.</title>
        <authorList>
            <consortium name="The Broad Institute Genome Sequencing Platform"/>
            <consortium name="Broad Institute Genome Sequencing Center for Infectious Disease"/>
            <person name="Nutman T.B."/>
            <person name="Fink D.L."/>
            <person name="Russ C."/>
            <person name="Young S."/>
            <person name="Zeng Q."/>
            <person name="Gargeya S."/>
            <person name="Alvarado L."/>
            <person name="Berlin A."/>
            <person name="Chapman S.B."/>
            <person name="Chen Z."/>
            <person name="Freedman E."/>
            <person name="Gellesch M."/>
            <person name="Goldberg J."/>
            <person name="Griggs A."/>
            <person name="Gujja S."/>
            <person name="Heilman E.R."/>
            <person name="Heiman D."/>
            <person name="Howarth C."/>
            <person name="Mehta T."/>
            <person name="Neiman D."/>
            <person name="Pearson M."/>
            <person name="Roberts A."/>
            <person name="Saif S."/>
            <person name="Shea T."/>
            <person name="Shenoy N."/>
            <person name="Sisk P."/>
            <person name="Stolte C."/>
            <person name="Sykes S."/>
            <person name="White J."/>
            <person name="Yandava C."/>
            <person name="Haas B."/>
            <person name="Henn M.R."/>
            <person name="Nusbaum C."/>
            <person name="Birren B."/>
        </authorList>
    </citation>
    <scope>NUCLEOTIDE SEQUENCE [LARGE SCALE GENOMIC DNA]</scope>
</reference>
<evidence type="ECO:0000313" key="2">
    <source>
        <dbReference type="WBParaSite" id="EN70_11767"/>
    </source>
</evidence>
<accession>A0A1I7VAT4</accession>